<evidence type="ECO:0000256" key="4">
    <source>
        <dbReference type="ARBA" id="ARBA00022989"/>
    </source>
</evidence>
<dbReference type="EMBL" id="PEWD01000043">
    <property type="protein sequence ID" value="PIU68927.1"/>
    <property type="molecule type" value="Genomic_DNA"/>
</dbReference>
<evidence type="ECO:0000256" key="2">
    <source>
        <dbReference type="ARBA" id="ARBA00022481"/>
    </source>
</evidence>
<evidence type="ECO:0000313" key="7">
    <source>
        <dbReference type="EMBL" id="PIU68927.1"/>
    </source>
</evidence>
<gene>
    <name evidence="7" type="ORF">COS81_02125</name>
</gene>
<evidence type="ECO:0000256" key="1">
    <source>
        <dbReference type="ARBA" id="ARBA00004167"/>
    </source>
</evidence>
<keyword evidence="3 6" id="KW-0812">Transmembrane</keyword>
<proteinExistence type="predicted"/>
<feature type="transmembrane region" description="Helical" evidence="6">
    <location>
        <begin position="21"/>
        <end position="45"/>
    </location>
</feature>
<sequence>MLLKEYLLRKFRRETITAKSGFTLIELLVVIAIIGLVSAIVMLAINPAEILRDSRDKKRMADLRGIYDALERYALDAGQYPGETYCDSSIGSADHACPVDPPQNNWDKNSSFWTQLTGSGQMGIIPADPTNDIFHFYYYEPLCNQDIVLPGGTIIPKCSKEKGGNGLCCAYYLGCNFEDDEGDFVWVYTP</sequence>
<evidence type="ECO:0000313" key="8">
    <source>
        <dbReference type="Proteomes" id="UP000229916"/>
    </source>
</evidence>
<dbReference type="Pfam" id="PF07963">
    <property type="entry name" value="N_methyl"/>
    <property type="match status" value="1"/>
</dbReference>
<accession>A0A2M7ANG7</accession>
<comment type="subcellular location">
    <subcellularLocation>
        <location evidence="1">Membrane</location>
        <topology evidence="1">Single-pass membrane protein</topology>
    </subcellularLocation>
</comment>
<evidence type="ECO:0000256" key="5">
    <source>
        <dbReference type="ARBA" id="ARBA00023136"/>
    </source>
</evidence>
<dbReference type="Proteomes" id="UP000229916">
    <property type="component" value="Unassembled WGS sequence"/>
</dbReference>
<keyword evidence="5 6" id="KW-0472">Membrane</keyword>
<dbReference type="PANTHER" id="PTHR30093:SF44">
    <property type="entry name" value="TYPE II SECRETION SYSTEM CORE PROTEIN G"/>
    <property type="match status" value="1"/>
</dbReference>
<evidence type="ECO:0000256" key="6">
    <source>
        <dbReference type="SAM" id="Phobius"/>
    </source>
</evidence>
<dbReference type="Gene3D" id="3.30.700.10">
    <property type="entry name" value="Glycoprotein, Type 4 Pilin"/>
    <property type="match status" value="1"/>
</dbReference>
<dbReference type="InterPro" id="IPR012902">
    <property type="entry name" value="N_methyl_site"/>
</dbReference>
<keyword evidence="2" id="KW-0488">Methylation</keyword>
<dbReference type="PROSITE" id="PS00409">
    <property type="entry name" value="PROKAR_NTER_METHYL"/>
    <property type="match status" value="1"/>
</dbReference>
<keyword evidence="4 6" id="KW-1133">Transmembrane helix</keyword>
<name>A0A2M7ANG7_UNCKA</name>
<dbReference type="AlphaFoldDB" id="A0A2M7ANG7"/>
<dbReference type="NCBIfam" id="TIGR02532">
    <property type="entry name" value="IV_pilin_GFxxxE"/>
    <property type="match status" value="1"/>
</dbReference>
<dbReference type="PANTHER" id="PTHR30093">
    <property type="entry name" value="GENERAL SECRETION PATHWAY PROTEIN G"/>
    <property type="match status" value="1"/>
</dbReference>
<evidence type="ECO:0000256" key="3">
    <source>
        <dbReference type="ARBA" id="ARBA00022692"/>
    </source>
</evidence>
<dbReference type="InterPro" id="IPR045584">
    <property type="entry name" value="Pilin-like"/>
</dbReference>
<comment type="caution">
    <text evidence="7">The sequence shown here is derived from an EMBL/GenBank/DDBJ whole genome shotgun (WGS) entry which is preliminary data.</text>
</comment>
<evidence type="ECO:0008006" key="9">
    <source>
        <dbReference type="Google" id="ProtNLM"/>
    </source>
</evidence>
<protein>
    <recommendedName>
        <fullName evidence="9">Type II secretion system protein GspG C-terminal domain-containing protein</fullName>
    </recommendedName>
</protein>
<organism evidence="7 8">
    <name type="scientific">candidate division WWE3 bacterium CG06_land_8_20_14_3_00_42_16</name>
    <dbReference type="NCBI Taxonomy" id="1975083"/>
    <lineage>
        <taxon>Bacteria</taxon>
        <taxon>Katanobacteria</taxon>
    </lineage>
</organism>
<dbReference type="GO" id="GO:0016020">
    <property type="term" value="C:membrane"/>
    <property type="evidence" value="ECO:0007669"/>
    <property type="project" value="UniProtKB-SubCell"/>
</dbReference>
<reference evidence="8" key="1">
    <citation type="submission" date="2017-09" db="EMBL/GenBank/DDBJ databases">
        <title>Depth-based differentiation of microbial function through sediment-hosted aquifers and enrichment of novel symbionts in the deep terrestrial subsurface.</title>
        <authorList>
            <person name="Probst A.J."/>
            <person name="Ladd B."/>
            <person name="Jarett J.K."/>
            <person name="Geller-Mcgrath D.E."/>
            <person name="Sieber C.M.K."/>
            <person name="Emerson J.B."/>
            <person name="Anantharaman K."/>
            <person name="Thomas B.C."/>
            <person name="Malmstrom R."/>
            <person name="Stieglmeier M."/>
            <person name="Klingl A."/>
            <person name="Woyke T."/>
            <person name="Ryan C.M."/>
            <person name="Banfield J.F."/>
        </authorList>
    </citation>
    <scope>NUCLEOTIDE SEQUENCE [LARGE SCALE GENOMIC DNA]</scope>
</reference>
<dbReference type="SUPFAM" id="SSF54523">
    <property type="entry name" value="Pili subunits"/>
    <property type="match status" value="1"/>
</dbReference>